<evidence type="ECO:0000313" key="12">
    <source>
        <dbReference type="Proteomes" id="UP000320585"/>
    </source>
</evidence>
<evidence type="ECO:0000259" key="10">
    <source>
        <dbReference type="Pfam" id="PF02397"/>
    </source>
</evidence>
<dbReference type="InterPro" id="IPR017475">
    <property type="entry name" value="EPS_sugar_tfrase"/>
</dbReference>
<dbReference type="Gene3D" id="3.40.50.720">
    <property type="entry name" value="NAD(P)-binding Rossmann-like Domain"/>
    <property type="match status" value="1"/>
</dbReference>
<dbReference type="InterPro" id="IPR017472">
    <property type="entry name" value="Undecaprenyl-P_galact_Ptfrase"/>
</dbReference>
<dbReference type="KEGG" id="dho:Dia5BBH33_15680"/>
<proteinExistence type="inferred from homology"/>
<evidence type="ECO:0000256" key="5">
    <source>
        <dbReference type="ARBA" id="ARBA00022679"/>
    </source>
</evidence>
<evidence type="ECO:0000256" key="3">
    <source>
        <dbReference type="ARBA" id="ARBA00006464"/>
    </source>
</evidence>
<keyword evidence="5 11" id="KW-0808">Transferase</keyword>
<dbReference type="AlphaFoldDB" id="A0A8D4UV95"/>
<dbReference type="Pfam" id="PF13727">
    <property type="entry name" value="CoA_binding_3"/>
    <property type="match status" value="1"/>
</dbReference>
<feature type="transmembrane region" description="Helical" evidence="9">
    <location>
        <begin position="21"/>
        <end position="46"/>
    </location>
</feature>
<keyword evidence="7 9" id="KW-1133">Transmembrane helix</keyword>
<sequence length="485" mass="55153">MQQWINHAGRKQKKKPRSASLIRLISKAIYLCGDYVGILLAEWIAFHTRNLLMGNIFQVNSIYIYIVTPAVFLLALAFAGIYSKHYTSAQMLEKLFKACLGAIAFSIILMFLTQVSGQVSRLYVGLFAVIVYLFLVVEKYITALCIRKMPGLQIPVLVVGAGKTADAAIDEGKSNVFINYRVGGFLEDFEPSSRYADVYPILGGFNDLEKVIAETGIQDIIITAPGLPQDQMNHLLYRAQTLVPYVSVVPNLVGVPMSNVEVESFFDTRIMLLNIKNNLAFRLNQIIKRIFDVVLTLSGGLFLLPLFLGICVWIKTDSQGPAIYKQRRVGKDGKEFDCYKFRSMVVDSKERLEKLLATDPKAKEEWERDFKLKNDPRITKSGAFLRKTSLDELPQLLNVLKGEMSLVGPRPIVQKEVPRYEQYIKEYYMVLPGITGLWQVSGRSDTTYPERVAMDMWYVHNWSVWLDIILIWRTLFAVIHSRGAY</sequence>
<protein>
    <submittedName>
        <fullName evidence="11">Putative sugar transferase</fullName>
    </submittedName>
</protein>
<dbReference type="OrthoDB" id="9808602at2"/>
<dbReference type="GO" id="GO:0000271">
    <property type="term" value="P:polysaccharide biosynthetic process"/>
    <property type="evidence" value="ECO:0007669"/>
    <property type="project" value="InterPro"/>
</dbReference>
<evidence type="ECO:0000256" key="2">
    <source>
        <dbReference type="ARBA" id="ARBA00004236"/>
    </source>
</evidence>
<dbReference type="NCBIfam" id="TIGR03022">
    <property type="entry name" value="WbaP_sugtrans"/>
    <property type="match status" value="1"/>
</dbReference>
<feature type="transmembrane region" description="Helical" evidence="9">
    <location>
        <begin position="62"/>
        <end position="83"/>
    </location>
</feature>
<evidence type="ECO:0000256" key="7">
    <source>
        <dbReference type="ARBA" id="ARBA00022989"/>
    </source>
</evidence>
<feature type="transmembrane region" description="Helical" evidence="9">
    <location>
        <begin position="290"/>
        <end position="315"/>
    </location>
</feature>
<comment type="similarity">
    <text evidence="3">Belongs to the bacterial sugar transferase family.</text>
</comment>
<accession>A0A8D4UV95</accession>
<dbReference type="NCBIfam" id="TIGR03025">
    <property type="entry name" value="EPS_sugtrans"/>
    <property type="match status" value="1"/>
</dbReference>
<keyword evidence="4" id="KW-1003">Cell membrane</keyword>
<gene>
    <name evidence="11" type="ORF">Dia5BBH33_15680</name>
</gene>
<comment type="subcellular location">
    <subcellularLocation>
        <location evidence="2">Cell membrane</location>
    </subcellularLocation>
    <subcellularLocation>
        <location evidence="1">Membrane</location>
        <topology evidence="1">Multi-pass membrane protein</topology>
    </subcellularLocation>
</comment>
<dbReference type="PANTHER" id="PTHR30576">
    <property type="entry name" value="COLANIC BIOSYNTHESIS UDP-GLUCOSE LIPID CARRIER TRANSFERASE"/>
    <property type="match status" value="1"/>
</dbReference>
<dbReference type="Proteomes" id="UP000320585">
    <property type="component" value="Chromosome"/>
</dbReference>
<dbReference type="PANTHER" id="PTHR30576:SF4">
    <property type="entry name" value="UNDECAPRENYL-PHOSPHATE GALACTOSE PHOSPHOTRANSFERASE"/>
    <property type="match status" value="1"/>
</dbReference>
<organism evidence="11 12">
    <name type="scientific">Dialister hominis</name>
    <dbReference type="NCBI Taxonomy" id="2582419"/>
    <lineage>
        <taxon>Bacteria</taxon>
        <taxon>Bacillati</taxon>
        <taxon>Bacillota</taxon>
        <taxon>Negativicutes</taxon>
        <taxon>Veillonellales</taxon>
        <taxon>Veillonellaceae</taxon>
        <taxon>Dialister</taxon>
    </lineage>
</organism>
<dbReference type="EMBL" id="AP019697">
    <property type="protein sequence ID" value="BBK25633.1"/>
    <property type="molecule type" value="Genomic_DNA"/>
</dbReference>
<keyword evidence="12" id="KW-1185">Reference proteome</keyword>
<reference evidence="12" key="1">
    <citation type="submission" date="2019-05" db="EMBL/GenBank/DDBJ databases">
        <title>Complete genome sequencing of Dialister sp. strain 5BBH33.</title>
        <authorList>
            <person name="Sakamoto M."/>
            <person name="Murakami T."/>
            <person name="Mori H."/>
        </authorList>
    </citation>
    <scope>NUCLEOTIDE SEQUENCE [LARGE SCALE GENOMIC DNA]</scope>
    <source>
        <strain evidence="12">5BBH33</strain>
    </source>
</reference>
<feature type="domain" description="Bacterial sugar transferase" evidence="10">
    <location>
        <begin position="288"/>
        <end position="479"/>
    </location>
</feature>
<evidence type="ECO:0000256" key="8">
    <source>
        <dbReference type="ARBA" id="ARBA00023136"/>
    </source>
</evidence>
<name>A0A8D4UV95_9FIRM</name>
<dbReference type="Pfam" id="PF02397">
    <property type="entry name" value="Bac_transf"/>
    <property type="match status" value="1"/>
</dbReference>
<dbReference type="InterPro" id="IPR003362">
    <property type="entry name" value="Bact_transf"/>
</dbReference>
<evidence type="ECO:0000256" key="6">
    <source>
        <dbReference type="ARBA" id="ARBA00022692"/>
    </source>
</evidence>
<evidence type="ECO:0000313" key="11">
    <source>
        <dbReference type="EMBL" id="BBK25633.1"/>
    </source>
</evidence>
<evidence type="ECO:0000256" key="9">
    <source>
        <dbReference type="SAM" id="Phobius"/>
    </source>
</evidence>
<evidence type="ECO:0000256" key="1">
    <source>
        <dbReference type="ARBA" id="ARBA00004141"/>
    </source>
</evidence>
<dbReference type="GO" id="GO:0005886">
    <property type="term" value="C:plasma membrane"/>
    <property type="evidence" value="ECO:0007669"/>
    <property type="project" value="UniProtKB-SubCell"/>
</dbReference>
<feature type="transmembrane region" description="Helical" evidence="9">
    <location>
        <begin position="95"/>
        <end position="116"/>
    </location>
</feature>
<keyword evidence="8 9" id="KW-0472">Membrane</keyword>
<dbReference type="GO" id="GO:0016780">
    <property type="term" value="F:phosphotransferase activity, for other substituted phosphate groups"/>
    <property type="evidence" value="ECO:0007669"/>
    <property type="project" value="TreeGrafter"/>
</dbReference>
<feature type="transmembrane region" description="Helical" evidence="9">
    <location>
        <begin position="122"/>
        <end position="141"/>
    </location>
</feature>
<keyword evidence="6 9" id="KW-0812">Transmembrane</keyword>
<evidence type="ECO:0000256" key="4">
    <source>
        <dbReference type="ARBA" id="ARBA00022475"/>
    </source>
</evidence>